<dbReference type="InterPro" id="IPR002347">
    <property type="entry name" value="SDR_fam"/>
</dbReference>
<dbReference type="PANTHER" id="PTHR43976">
    <property type="entry name" value="SHORT CHAIN DEHYDROGENASE"/>
    <property type="match status" value="1"/>
</dbReference>
<dbReference type="Proteomes" id="UP000451354">
    <property type="component" value="Chromosome"/>
</dbReference>
<dbReference type="EMBL" id="CP052757">
    <property type="protein sequence ID" value="QJW35156.1"/>
    <property type="molecule type" value="Genomic_DNA"/>
</dbReference>
<dbReference type="Pfam" id="PF00106">
    <property type="entry name" value="adh_short"/>
    <property type="match status" value="1"/>
</dbReference>
<dbReference type="InterPro" id="IPR036291">
    <property type="entry name" value="NAD(P)-bd_dom_sf"/>
</dbReference>
<name>A0A6M5U9K0_9MICO</name>
<sequence length="285" mass="30445">MDEKPTWFVTGAATGLGAALAEHALESGDRVVLAARSAHDLSGVRARFPDTALTVELDVVDAAQRQEAVAAAEAWAGGVDVLVNNAAIDFLGAIEEQDEADVRAQFEVNVFAPVALVRLVLPGMRARRRGTIVNVSSMDGIAALPANGYYSATKFALEGLTESLWQEIEPIGLRAFLVEPGSFRTGIEGRTHVSGRPIPDYDATVGAFVRTVSAVRPEQFPGDPRRAAEEIVRNVRAAEPRRRLVLGSDAYRRIGDRLARSTTELDTGRELAASTDFPGSGPAVL</sequence>
<dbReference type="PRINTS" id="PR00081">
    <property type="entry name" value="GDHRDH"/>
</dbReference>
<evidence type="ECO:0000256" key="4">
    <source>
        <dbReference type="SAM" id="MobiDB-lite"/>
    </source>
</evidence>
<evidence type="ECO:0000313" key="6">
    <source>
        <dbReference type="Proteomes" id="UP000451354"/>
    </source>
</evidence>
<reference evidence="5 6" key="1">
    <citation type="journal article" date="2022" name="Int. J. Syst. Evol. Microbiol.">
        <title>Cellulosimicrobium protaetiae sp. nov., isolated from the gut of the larva of Protaetia brevitarsis seulensis.</title>
        <authorList>
            <person name="Le Han H."/>
            <person name="Nguyen T.T.H."/>
            <person name="Li Z."/>
            <person name="Shin N.R."/>
            <person name="Kim S.G."/>
        </authorList>
    </citation>
    <scope>NUCLEOTIDE SEQUENCE [LARGE SCALE GENOMIC DNA]</scope>
    <source>
        <strain evidence="5 6">BI34</strain>
    </source>
</reference>
<dbReference type="GO" id="GO:0016491">
    <property type="term" value="F:oxidoreductase activity"/>
    <property type="evidence" value="ECO:0007669"/>
    <property type="project" value="UniProtKB-KW"/>
</dbReference>
<evidence type="ECO:0000256" key="2">
    <source>
        <dbReference type="ARBA" id="ARBA00023002"/>
    </source>
</evidence>
<keyword evidence="6" id="KW-1185">Reference proteome</keyword>
<accession>A0A6M5U9K0</accession>
<gene>
    <name evidence="5" type="ORF">FIC82_001965</name>
</gene>
<dbReference type="Gene3D" id="3.40.50.720">
    <property type="entry name" value="NAD(P)-binding Rossmann-like Domain"/>
    <property type="match status" value="1"/>
</dbReference>
<dbReference type="PANTHER" id="PTHR43976:SF16">
    <property type="entry name" value="SHORT-CHAIN DEHYDROGENASE_REDUCTASE FAMILY PROTEIN"/>
    <property type="match status" value="1"/>
</dbReference>
<dbReference type="RefSeq" id="WP_154797361.1">
    <property type="nucleotide sequence ID" value="NZ_CP052757.1"/>
</dbReference>
<dbReference type="PRINTS" id="PR00080">
    <property type="entry name" value="SDRFAMILY"/>
</dbReference>
<dbReference type="AlphaFoldDB" id="A0A6M5U9K0"/>
<protein>
    <submittedName>
        <fullName evidence="5">SDR family NAD(P)-dependent oxidoreductase</fullName>
    </submittedName>
</protein>
<comment type="similarity">
    <text evidence="1 3">Belongs to the short-chain dehydrogenases/reductases (SDR) family.</text>
</comment>
<evidence type="ECO:0000313" key="5">
    <source>
        <dbReference type="EMBL" id="QJW35156.1"/>
    </source>
</evidence>
<evidence type="ECO:0000256" key="1">
    <source>
        <dbReference type="ARBA" id="ARBA00006484"/>
    </source>
</evidence>
<dbReference type="KEGG" id="cprt:FIC82_001965"/>
<feature type="region of interest" description="Disordered" evidence="4">
    <location>
        <begin position="265"/>
        <end position="285"/>
    </location>
</feature>
<dbReference type="SUPFAM" id="SSF51735">
    <property type="entry name" value="NAD(P)-binding Rossmann-fold domains"/>
    <property type="match status" value="1"/>
</dbReference>
<dbReference type="OrthoDB" id="9792003at2"/>
<keyword evidence="2" id="KW-0560">Oxidoreductase</keyword>
<evidence type="ECO:0000256" key="3">
    <source>
        <dbReference type="RuleBase" id="RU000363"/>
    </source>
</evidence>
<dbReference type="InterPro" id="IPR051911">
    <property type="entry name" value="SDR_oxidoreductase"/>
</dbReference>
<organism evidence="5 6">
    <name type="scientific">Cellulosimicrobium protaetiae</name>
    <dbReference type="NCBI Taxonomy" id="2587808"/>
    <lineage>
        <taxon>Bacteria</taxon>
        <taxon>Bacillati</taxon>
        <taxon>Actinomycetota</taxon>
        <taxon>Actinomycetes</taxon>
        <taxon>Micrococcales</taxon>
        <taxon>Promicromonosporaceae</taxon>
        <taxon>Cellulosimicrobium</taxon>
    </lineage>
</organism>
<proteinExistence type="inferred from homology"/>